<dbReference type="EMBL" id="JAAARO010000009">
    <property type="protein sequence ID" value="KAF5743050.1"/>
    <property type="molecule type" value="Genomic_DNA"/>
</dbReference>
<dbReference type="InParanoid" id="A0A7J7D9K7"/>
<feature type="compositionally biased region" description="Polar residues" evidence="1">
    <location>
        <begin position="250"/>
        <end position="272"/>
    </location>
</feature>
<dbReference type="AlphaFoldDB" id="A0A7J7D9K7"/>
<protein>
    <submittedName>
        <fullName evidence="2">Uncharacterized protein</fullName>
    </submittedName>
</protein>
<dbReference type="PANTHER" id="PTHR36810">
    <property type="entry name" value="BNACNNG47150D PROTEIN"/>
    <property type="match status" value="1"/>
</dbReference>
<feature type="compositionally biased region" description="Basic and acidic residues" evidence="1">
    <location>
        <begin position="584"/>
        <end position="604"/>
    </location>
</feature>
<feature type="compositionally biased region" description="Polar residues" evidence="1">
    <location>
        <begin position="447"/>
        <end position="458"/>
    </location>
</feature>
<gene>
    <name evidence="2" type="ORF">HS088_TW09G01112</name>
</gene>
<dbReference type="FunCoup" id="A0A7J7D9K7">
    <property type="interactions" value="601"/>
</dbReference>
<comment type="caution">
    <text evidence="2">The sequence shown here is derived from an EMBL/GenBank/DDBJ whole genome shotgun (WGS) entry which is preliminary data.</text>
</comment>
<proteinExistence type="predicted"/>
<dbReference type="Proteomes" id="UP000593562">
    <property type="component" value="Unassembled WGS sequence"/>
</dbReference>
<feature type="region of interest" description="Disordered" evidence="1">
    <location>
        <begin position="580"/>
        <end position="610"/>
    </location>
</feature>
<organism evidence="2 3">
    <name type="scientific">Tripterygium wilfordii</name>
    <name type="common">Thunder God vine</name>
    <dbReference type="NCBI Taxonomy" id="458696"/>
    <lineage>
        <taxon>Eukaryota</taxon>
        <taxon>Viridiplantae</taxon>
        <taxon>Streptophyta</taxon>
        <taxon>Embryophyta</taxon>
        <taxon>Tracheophyta</taxon>
        <taxon>Spermatophyta</taxon>
        <taxon>Magnoliopsida</taxon>
        <taxon>eudicotyledons</taxon>
        <taxon>Gunneridae</taxon>
        <taxon>Pentapetalae</taxon>
        <taxon>rosids</taxon>
        <taxon>fabids</taxon>
        <taxon>Celastrales</taxon>
        <taxon>Celastraceae</taxon>
        <taxon>Tripterygium</taxon>
    </lineage>
</organism>
<evidence type="ECO:0000313" key="2">
    <source>
        <dbReference type="EMBL" id="KAF5743050.1"/>
    </source>
</evidence>
<dbReference type="PANTHER" id="PTHR36810:SF1">
    <property type="entry name" value="OS05G0232200 PROTEIN"/>
    <property type="match status" value="1"/>
</dbReference>
<sequence>MPGTIQVSVLGFIGLESSSTPSQTSIKVSMGKRAYQTVDKGDFSFPLATFRDKLVIALQDAEGNEISHTGVDTRLVVEKGTWDDRFPLGGGHVHLKLQFILSEEDRQRIRSRRELALKKKKHQELPSSKQHQMRRSFSHSDVGTSLYLNCEVSDSQDRLIQIEAEQADGVSNPPNFFGIGKSGPKVIEETHSVHRPTPNDTDIYKQTSTNTHVPQEFDIHPAEASNKNSGEKVETQKPSIDVPMRAISSEGVSTSFKNSGSNIAAKTKSNTPKLDKDKANKSEKQSPSEKTPSNVRNMISAFENSLSQDTRLQITVPLEKSQPIKTGRIASPLPTKELQEDPTYIRKRGELTNFPGGPEGATPSKDSGQLKGVNPAKSQADGISVDLKNESKVIHKETEVEEKETSSQGTMRTSTGEVALVSERSVDLKNESKIIHKEAEVEEKETSSQGMMRTSTGEVASVSKKTIDDQSSKHRPINLSVQRHFRKESCKGVCLDDSRGEDVHKYSNEKLRSRMAWEDEHNFLESSGVWIYPDGVSRLCITTGGKQIMDLMDSCWPEAETQEGNTSSAPYNVEELQESVHSSVDIKERTSQRQRSSKVDRSRNIETPGGPFGQWRKIAIMVGFATFVLLTRQRNADG</sequence>
<feature type="region of interest" description="Disordered" evidence="1">
    <location>
        <begin position="440"/>
        <end position="474"/>
    </location>
</feature>
<feature type="region of interest" description="Disordered" evidence="1">
    <location>
        <begin position="221"/>
        <end position="295"/>
    </location>
</feature>
<feature type="compositionally biased region" description="Basic and acidic residues" evidence="1">
    <location>
        <begin position="273"/>
        <end position="287"/>
    </location>
</feature>
<accession>A0A7J7D9K7</accession>
<feature type="region of interest" description="Disordered" evidence="1">
    <location>
        <begin position="117"/>
        <end position="138"/>
    </location>
</feature>
<reference evidence="2 3" key="1">
    <citation type="journal article" date="2020" name="Nat. Commun.">
        <title>Genome of Tripterygium wilfordii and identification of cytochrome P450 involved in triptolide biosynthesis.</title>
        <authorList>
            <person name="Tu L."/>
            <person name="Su P."/>
            <person name="Zhang Z."/>
            <person name="Gao L."/>
            <person name="Wang J."/>
            <person name="Hu T."/>
            <person name="Zhou J."/>
            <person name="Zhang Y."/>
            <person name="Zhao Y."/>
            <person name="Liu Y."/>
            <person name="Song Y."/>
            <person name="Tong Y."/>
            <person name="Lu Y."/>
            <person name="Yang J."/>
            <person name="Xu C."/>
            <person name="Jia M."/>
            <person name="Peters R.J."/>
            <person name="Huang L."/>
            <person name="Gao W."/>
        </authorList>
    </citation>
    <scope>NUCLEOTIDE SEQUENCE [LARGE SCALE GENOMIC DNA]</scope>
    <source>
        <strain evidence="3">cv. XIE 37</strain>
        <tissue evidence="2">Leaf</tissue>
    </source>
</reference>
<evidence type="ECO:0000313" key="3">
    <source>
        <dbReference type="Proteomes" id="UP000593562"/>
    </source>
</evidence>
<keyword evidence="3" id="KW-1185">Reference proteome</keyword>
<name>A0A7J7D9K7_TRIWF</name>
<feature type="region of interest" description="Disordered" evidence="1">
    <location>
        <begin position="351"/>
        <end position="390"/>
    </location>
</feature>
<evidence type="ECO:0000256" key="1">
    <source>
        <dbReference type="SAM" id="MobiDB-lite"/>
    </source>
</evidence>